<evidence type="ECO:0000313" key="8">
    <source>
        <dbReference type="Proteomes" id="UP000546642"/>
    </source>
</evidence>
<dbReference type="PANTHER" id="PTHR30086:SF20">
    <property type="entry name" value="ARGININE EXPORTER PROTEIN ARGO-RELATED"/>
    <property type="match status" value="1"/>
</dbReference>
<organism evidence="7 8">
    <name type="scientific">Nocardiopsis mwathae</name>
    <dbReference type="NCBI Taxonomy" id="1472723"/>
    <lineage>
        <taxon>Bacteria</taxon>
        <taxon>Bacillati</taxon>
        <taxon>Actinomycetota</taxon>
        <taxon>Actinomycetes</taxon>
        <taxon>Streptosporangiales</taxon>
        <taxon>Nocardiopsidaceae</taxon>
        <taxon>Nocardiopsis</taxon>
    </lineage>
</organism>
<keyword evidence="8" id="KW-1185">Reference proteome</keyword>
<dbReference type="GO" id="GO:0005886">
    <property type="term" value="C:plasma membrane"/>
    <property type="evidence" value="ECO:0007669"/>
    <property type="project" value="UniProtKB-SubCell"/>
</dbReference>
<feature type="transmembrane region" description="Helical" evidence="6">
    <location>
        <begin position="115"/>
        <end position="135"/>
    </location>
</feature>
<evidence type="ECO:0000256" key="4">
    <source>
        <dbReference type="ARBA" id="ARBA00022989"/>
    </source>
</evidence>
<keyword evidence="3 6" id="KW-0812">Transmembrane</keyword>
<dbReference type="Proteomes" id="UP000546642">
    <property type="component" value="Unassembled WGS sequence"/>
</dbReference>
<dbReference type="RefSeq" id="WP_184075051.1">
    <property type="nucleotide sequence ID" value="NZ_JACHDS010000001.1"/>
</dbReference>
<evidence type="ECO:0000256" key="3">
    <source>
        <dbReference type="ARBA" id="ARBA00022692"/>
    </source>
</evidence>
<proteinExistence type="predicted"/>
<evidence type="ECO:0000256" key="2">
    <source>
        <dbReference type="ARBA" id="ARBA00022475"/>
    </source>
</evidence>
<evidence type="ECO:0000256" key="6">
    <source>
        <dbReference type="SAM" id="Phobius"/>
    </source>
</evidence>
<keyword evidence="4 6" id="KW-1133">Transmembrane helix</keyword>
<evidence type="ECO:0000313" key="7">
    <source>
        <dbReference type="EMBL" id="MBB6171812.1"/>
    </source>
</evidence>
<dbReference type="InterPro" id="IPR001123">
    <property type="entry name" value="LeuE-type"/>
</dbReference>
<reference evidence="7 8" key="1">
    <citation type="submission" date="2020-08" db="EMBL/GenBank/DDBJ databases">
        <title>Sequencing the genomes of 1000 actinobacteria strains.</title>
        <authorList>
            <person name="Klenk H.-P."/>
        </authorList>
    </citation>
    <scope>NUCLEOTIDE SEQUENCE [LARGE SCALE GENOMIC DNA]</scope>
    <source>
        <strain evidence="7 8">DSM 46659</strain>
    </source>
</reference>
<dbReference type="GO" id="GO:0015171">
    <property type="term" value="F:amino acid transmembrane transporter activity"/>
    <property type="evidence" value="ECO:0007669"/>
    <property type="project" value="TreeGrafter"/>
</dbReference>
<feature type="transmembrane region" description="Helical" evidence="6">
    <location>
        <begin position="54"/>
        <end position="80"/>
    </location>
</feature>
<protein>
    <submittedName>
        <fullName evidence="7">Threonine/homoserine/homoserine lactone efflux protein</fullName>
    </submittedName>
</protein>
<gene>
    <name evidence="7" type="ORF">HNR23_001872</name>
</gene>
<dbReference type="Pfam" id="PF01810">
    <property type="entry name" value="LysE"/>
    <property type="match status" value="1"/>
</dbReference>
<dbReference type="PIRSF" id="PIRSF006324">
    <property type="entry name" value="LeuE"/>
    <property type="match status" value="1"/>
</dbReference>
<dbReference type="EMBL" id="JACHDS010000001">
    <property type="protein sequence ID" value="MBB6171812.1"/>
    <property type="molecule type" value="Genomic_DNA"/>
</dbReference>
<dbReference type="PANTHER" id="PTHR30086">
    <property type="entry name" value="ARGININE EXPORTER PROTEIN ARGO"/>
    <property type="match status" value="1"/>
</dbReference>
<comment type="caution">
    <text evidence="7">The sequence shown here is derived from an EMBL/GenBank/DDBJ whole genome shotgun (WGS) entry which is preliminary data.</text>
</comment>
<comment type="subcellular location">
    <subcellularLocation>
        <location evidence="1">Cell membrane</location>
        <topology evidence="1">Multi-pass membrane protein</topology>
    </subcellularLocation>
</comment>
<keyword evidence="2" id="KW-1003">Cell membrane</keyword>
<dbReference type="AlphaFoldDB" id="A0A7X0D4Y7"/>
<keyword evidence="5 6" id="KW-0472">Membrane</keyword>
<feature type="transmembrane region" description="Helical" evidence="6">
    <location>
        <begin position="147"/>
        <end position="174"/>
    </location>
</feature>
<accession>A0A7X0D4Y7</accession>
<sequence>MPEPHTLGLFLLAAGALVLIYILTQSVSQGRAAGVVSALGVETGTLVHVTSAAIGLSSLLATSALAFDIVEYLGAAYLVYLGVRTILTRPAETPGHTDPGTPAPRPTARIFRDGLLVNVLNPTVALFFLALLPQFVDPAQGPAATQILVFGAIMAAMGLTVDLAMALGGVYLAMGAATALTGRR</sequence>
<evidence type="ECO:0000256" key="5">
    <source>
        <dbReference type="ARBA" id="ARBA00023136"/>
    </source>
</evidence>
<name>A0A7X0D4Y7_9ACTN</name>
<evidence type="ECO:0000256" key="1">
    <source>
        <dbReference type="ARBA" id="ARBA00004651"/>
    </source>
</evidence>